<evidence type="ECO:0000313" key="1">
    <source>
        <dbReference type="EMBL" id="APH03484.1"/>
    </source>
</evidence>
<name>A0A1L3MMK3_9BACI</name>
<dbReference type="KEGG" id="bwh:A9C19_01210"/>
<accession>A0A1L3MMK3</accession>
<dbReference type="RefSeq" id="WP_072578273.1">
    <property type="nucleotide sequence ID" value="NZ_CP016020.1"/>
</dbReference>
<dbReference type="Proteomes" id="UP000181936">
    <property type="component" value="Chromosome"/>
</dbReference>
<dbReference type="AlphaFoldDB" id="A0A1L3MMK3"/>
<proteinExistence type="predicted"/>
<sequence>MFSAYVGAENKISNIEIYSKGIMEVANTTFNTISETSTNEIAEVIETDGEDIKGKFNVNENIFTVTITTDNDTFELEGFRLEDEEMLLYKGSVDKEKNVKFEALVIKDGNNKHKAIVNILKFDSEIHKDPKDIITFSFNNHSKKVIKKTIELKI</sequence>
<keyword evidence="2" id="KW-1185">Reference proteome</keyword>
<protein>
    <submittedName>
        <fullName evidence="1">Uncharacterized protein</fullName>
    </submittedName>
</protein>
<organism evidence="1 2">
    <name type="scientific">Bacillus weihaiensis</name>
    <dbReference type="NCBI Taxonomy" id="1547283"/>
    <lineage>
        <taxon>Bacteria</taxon>
        <taxon>Bacillati</taxon>
        <taxon>Bacillota</taxon>
        <taxon>Bacilli</taxon>
        <taxon>Bacillales</taxon>
        <taxon>Bacillaceae</taxon>
        <taxon>Bacillus</taxon>
    </lineage>
</organism>
<reference evidence="1 2" key="1">
    <citation type="journal article" date="2016" name="Sci. Rep.">
        <title>Complete genome sequence and transcriptomic analysis of a novel marine strain Bacillus weihaiensis reveals the mechanism of brown algae degradation.</title>
        <authorList>
            <person name="Zhu Y."/>
            <person name="Chen P."/>
            <person name="Bao Y."/>
            <person name="Men Y."/>
            <person name="Zeng Y."/>
            <person name="Yang J."/>
            <person name="Sun J."/>
            <person name="Sun Y."/>
        </authorList>
    </citation>
    <scope>NUCLEOTIDE SEQUENCE [LARGE SCALE GENOMIC DNA]</scope>
    <source>
        <strain evidence="1 2">Alg07</strain>
    </source>
</reference>
<dbReference type="EMBL" id="CP016020">
    <property type="protein sequence ID" value="APH03484.1"/>
    <property type="molecule type" value="Genomic_DNA"/>
</dbReference>
<gene>
    <name evidence="1" type="ORF">A9C19_01210</name>
</gene>
<evidence type="ECO:0000313" key="2">
    <source>
        <dbReference type="Proteomes" id="UP000181936"/>
    </source>
</evidence>